<protein>
    <submittedName>
        <fullName evidence="1">Uncharacterized protein</fullName>
    </submittedName>
</protein>
<evidence type="ECO:0000313" key="2">
    <source>
        <dbReference type="Proteomes" id="UP000005446"/>
    </source>
</evidence>
<keyword evidence="2" id="KW-1185">Reference proteome</keyword>
<dbReference type="HOGENOM" id="CLU_2527673_0_0_1"/>
<dbReference type="InParanoid" id="H0EX15"/>
<dbReference type="Proteomes" id="UP000005446">
    <property type="component" value="Unassembled WGS sequence"/>
</dbReference>
<comment type="caution">
    <text evidence="1">The sequence shown here is derived from an EMBL/GenBank/DDBJ whole genome shotgun (WGS) entry which is preliminary data.</text>
</comment>
<reference evidence="1 2" key="1">
    <citation type="journal article" date="2012" name="Eukaryot. Cell">
        <title>Genome sequence of the fungus Glarea lozoyensis: the first genome sequence of a species from the Helotiaceae family.</title>
        <authorList>
            <person name="Youssar L."/>
            <person name="Gruening B.A."/>
            <person name="Erxleben A."/>
            <person name="Guenther S."/>
            <person name="Huettel W."/>
        </authorList>
    </citation>
    <scope>NUCLEOTIDE SEQUENCE [LARGE SCALE GENOMIC DNA]</scope>
    <source>
        <strain evidence="2">ATCC 74030 / MF5533</strain>
    </source>
</reference>
<gene>
    <name evidence="1" type="ORF">M7I_7340</name>
</gene>
<dbReference type="AlphaFoldDB" id="H0EX15"/>
<proteinExistence type="predicted"/>
<dbReference type="EMBL" id="AGUE01000215">
    <property type="protein sequence ID" value="EHK96940.1"/>
    <property type="molecule type" value="Genomic_DNA"/>
</dbReference>
<sequence length="84" mass="9804">MALEVYKRENRTFAINTPDFRQNLRNLSIFELDQIRCIRFLWSATHQETDVNQPVKGDKITLLNNERNDLEMGCTEVGMVESEG</sequence>
<organism evidence="1 2">
    <name type="scientific">Glarea lozoyensis (strain ATCC 74030 / MF5533)</name>
    <dbReference type="NCBI Taxonomy" id="1104152"/>
    <lineage>
        <taxon>Eukaryota</taxon>
        <taxon>Fungi</taxon>
        <taxon>Dikarya</taxon>
        <taxon>Ascomycota</taxon>
        <taxon>Pezizomycotina</taxon>
        <taxon>Leotiomycetes</taxon>
        <taxon>Helotiales</taxon>
        <taxon>Helotiaceae</taxon>
        <taxon>Glarea</taxon>
    </lineage>
</organism>
<dbReference type="OrthoDB" id="10586978at2759"/>
<name>H0EX15_GLAL7</name>
<accession>H0EX15</accession>
<evidence type="ECO:0000313" key="1">
    <source>
        <dbReference type="EMBL" id="EHK96940.1"/>
    </source>
</evidence>